<dbReference type="STRING" id="180498.A0A067L6B1"/>
<evidence type="ECO:0000313" key="2">
    <source>
        <dbReference type="Proteomes" id="UP000027138"/>
    </source>
</evidence>
<protein>
    <submittedName>
        <fullName evidence="1">Uncharacterized protein</fullName>
    </submittedName>
</protein>
<reference evidence="1 2" key="1">
    <citation type="journal article" date="2014" name="PLoS ONE">
        <title>Global Analysis of Gene Expression Profiles in Physic Nut (Jatropha curcas L.) Seedlings Exposed to Salt Stress.</title>
        <authorList>
            <person name="Zhang L."/>
            <person name="Zhang C."/>
            <person name="Wu P."/>
            <person name="Chen Y."/>
            <person name="Li M."/>
            <person name="Jiang H."/>
            <person name="Wu G."/>
        </authorList>
    </citation>
    <scope>NUCLEOTIDE SEQUENCE [LARGE SCALE GENOMIC DNA]</scope>
    <source>
        <strain evidence="2">cv. GZQX0401</strain>
        <tissue evidence="1">Young leaves</tissue>
    </source>
</reference>
<dbReference type="OrthoDB" id="850311at2759"/>
<dbReference type="EMBL" id="KK914256">
    <property type="protein sequence ID" value="KDP44016.1"/>
    <property type="molecule type" value="Genomic_DNA"/>
</dbReference>
<evidence type="ECO:0000313" key="1">
    <source>
        <dbReference type="EMBL" id="KDP44016.1"/>
    </source>
</evidence>
<name>A0A067L6B1_JATCU</name>
<sequence>MDSLLSSKRTTTFKSLNDGASPINTRLNADSVLMRYLRGAPPMTSLSGNGIGDDGFFSPTVSARSSLGSCSNSRNFGRSLSPLSSMENVMSPPVFGTPIKVVDEDVLVMDGILVESTSGGRVSRTLSSYSSGSPSNFSSSAGIRAYNMELCRSSEDFGHCRFGSNFQFAQSKEELRPTCFPMKNKNQTHSFKSNCPGSLPYGQRSRFLRAPVMTEVAVAASQTASASRPEYKNRRPVITVNSEYLGTNTSSIAMPLHLCRLPAVTKSELSSKSHIANIKSQDWSPLDDGIKIALPADIDKCSTASKDVDAYMHSVLHGPRTRKRLPVFAEFRQE</sequence>
<dbReference type="Proteomes" id="UP000027138">
    <property type="component" value="Unassembled WGS sequence"/>
</dbReference>
<dbReference type="AlphaFoldDB" id="A0A067L6B1"/>
<gene>
    <name evidence="1" type="ORF">JCGZ_05483</name>
</gene>
<dbReference type="Gene3D" id="4.10.1000.10">
    <property type="entry name" value="Zinc finger, CCCH-type"/>
    <property type="match status" value="1"/>
</dbReference>
<proteinExistence type="predicted"/>
<organism evidence="1 2">
    <name type="scientific">Jatropha curcas</name>
    <name type="common">Barbados nut</name>
    <dbReference type="NCBI Taxonomy" id="180498"/>
    <lineage>
        <taxon>Eukaryota</taxon>
        <taxon>Viridiplantae</taxon>
        <taxon>Streptophyta</taxon>
        <taxon>Embryophyta</taxon>
        <taxon>Tracheophyta</taxon>
        <taxon>Spermatophyta</taxon>
        <taxon>Magnoliopsida</taxon>
        <taxon>eudicotyledons</taxon>
        <taxon>Gunneridae</taxon>
        <taxon>Pentapetalae</taxon>
        <taxon>rosids</taxon>
        <taxon>fabids</taxon>
        <taxon>Malpighiales</taxon>
        <taxon>Euphorbiaceae</taxon>
        <taxon>Crotonoideae</taxon>
        <taxon>Jatropheae</taxon>
        <taxon>Jatropha</taxon>
    </lineage>
</organism>
<keyword evidence="2" id="KW-1185">Reference proteome</keyword>
<accession>A0A067L6B1</accession>